<dbReference type="InterPro" id="IPR002182">
    <property type="entry name" value="NB-ARC"/>
</dbReference>
<reference evidence="2" key="1">
    <citation type="submission" date="2022-05" db="EMBL/GenBank/DDBJ databases">
        <title>The Musa troglodytarum L. genome provides insights into the mechanism of non-climacteric behaviour and enrichment of carotenoids.</title>
        <authorList>
            <person name="Wang J."/>
        </authorList>
    </citation>
    <scope>NUCLEOTIDE SEQUENCE</scope>
    <source>
        <tissue evidence="2">Leaf</tissue>
    </source>
</reference>
<dbReference type="Pfam" id="PF00931">
    <property type="entry name" value="NB-ARC"/>
    <property type="match status" value="1"/>
</dbReference>
<dbReference type="SUPFAM" id="SSF52540">
    <property type="entry name" value="P-loop containing nucleoside triphosphate hydrolases"/>
    <property type="match status" value="1"/>
</dbReference>
<dbReference type="Gene3D" id="3.40.50.300">
    <property type="entry name" value="P-loop containing nucleotide triphosphate hydrolases"/>
    <property type="match status" value="1"/>
</dbReference>
<organism evidence="2 3">
    <name type="scientific">Musa troglodytarum</name>
    <name type="common">fe'i banana</name>
    <dbReference type="NCBI Taxonomy" id="320322"/>
    <lineage>
        <taxon>Eukaryota</taxon>
        <taxon>Viridiplantae</taxon>
        <taxon>Streptophyta</taxon>
        <taxon>Embryophyta</taxon>
        <taxon>Tracheophyta</taxon>
        <taxon>Spermatophyta</taxon>
        <taxon>Magnoliopsida</taxon>
        <taxon>Liliopsida</taxon>
        <taxon>Zingiberales</taxon>
        <taxon>Musaceae</taxon>
        <taxon>Musa</taxon>
    </lineage>
</organism>
<evidence type="ECO:0000313" key="2">
    <source>
        <dbReference type="EMBL" id="URE37702.1"/>
    </source>
</evidence>
<sequence>MGGIGKTTLARRVFNDLCVTKNYSETDLLKEMIRSVGSVEGAESRAELEPKLASLLSRNLFLVLDDVWSPKVWEDLLNNPLMLGATSNCRIVVTTRNENVARNMGDNIHHVEKMDEECGWELLWKTVWDNRETIFPDSKKLEVKWFKNVMDFLSQSRFLRGF</sequence>
<name>A0A9E7KZ29_9LILI</name>
<dbReference type="PANTHER" id="PTHR36766">
    <property type="entry name" value="PLANT BROAD-SPECTRUM MILDEW RESISTANCE PROTEIN RPW8"/>
    <property type="match status" value="1"/>
</dbReference>
<accession>A0A9E7KZ29</accession>
<protein>
    <recommendedName>
        <fullName evidence="1">NB-ARC domain-containing protein</fullName>
    </recommendedName>
</protein>
<dbReference type="GO" id="GO:0043531">
    <property type="term" value="F:ADP binding"/>
    <property type="evidence" value="ECO:0007669"/>
    <property type="project" value="InterPro"/>
</dbReference>
<dbReference type="OrthoDB" id="3027644at2759"/>
<evidence type="ECO:0000259" key="1">
    <source>
        <dbReference type="Pfam" id="PF00931"/>
    </source>
</evidence>
<dbReference type="AlphaFoldDB" id="A0A9E7KZ29"/>
<keyword evidence="3" id="KW-1185">Reference proteome</keyword>
<dbReference type="EMBL" id="CP097510">
    <property type="protein sequence ID" value="URE37702.1"/>
    <property type="molecule type" value="Genomic_DNA"/>
</dbReference>
<dbReference type="Proteomes" id="UP001055439">
    <property type="component" value="Chromosome 8"/>
</dbReference>
<proteinExistence type="predicted"/>
<evidence type="ECO:0000313" key="3">
    <source>
        <dbReference type="Proteomes" id="UP001055439"/>
    </source>
</evidence>
<feature type="domain" description="NB-ARC" evidence="1">
    <location>
        <begin position="1"/>
        <end position="131"/>
    </location>
</feature>
<dbReference type="InterPro" id="IPR027417">
    <property type="entry name" value="P-loop_NTPase"/>
</dbReference>
<dbReference type="PANTHER" id="PTHR36766:SF70">
    <property type="entry name" value="DISEASE RESISTANCE PROTEIN RGA4"/>
    <property type="match status" value="1"/>
</dbReference>
<gene>
    <name evidence="2" type="ORF">MUK42_07855</name>
</gene>